<feature type="domain" description="Phosphotyrosine protein phosphatase I" evidence="7">
    <location>
        <begin position="2"/>
        <end position="151"/>
    </location>
</feature>
<evidence type="ECO:0000256" key="3">
    <source>
        <dbReference type="ARBA" id="ARBA00013064"/>
    </source>
</evidence>
<dbReference type="InterPro" id="IPR050438">
    <property type="entry name" value="LMW_PTPase"/>
</dbReference>
<dbReference type="Pfam" id="PF01451">
    <property type="entry name" value="LMWPc"/>
    <property type="match status" value="1"/>
</dbReference>
<sequence>MIKVLFVCAGNICRSPTAEAIFRKLVAKAGLQDDFEIDSAGTESFHIGEGADRRAVSCATQRGYDLSGHRARQITVDDFRHYDWILAMDWNNMHELSRMAPSGFENKARLLMRYSTSYDVSVVPDPYYGNKDGFNKVLLYCEDACHGLLTFLINQNGLQSKTL</sequence>
<comment type="similarity">
    <text evidence="2">Belongs to the low molecular weight phosphotyrosine protein phosphatase family.</text>
</comment>
<evidence type="ECO:0000256" key="6">
    <source>
        <dbReference type="ARBA" id="ARBA00022912"/>
    </source>
</evidence>
<dbReference type="InterPro" id="IPR036196">
    <property type="entry name" value="Ptyr_pPase_sf"/>
</dbReference>
<evidence type="ECO:0000256" key="2">
    <source>
        <dbReference type="ARBA" id="ARBA00011063"/>
    </source>
</evidence>
<evidence type="ECO:0000256" key="4">
    <source>
        <dbReference type="ARBA" id="ARBA00022490"/>
    </source>
</evidence>
<dbReference type="PANTHER" id="PTHR11717">
    <property type="entry name" value="LOW MOLECULAR WEIGHT PROTEIN TYROSINE PHOSPHATASE"/>
    <property type="match status" value="1"/>
</dbReference>
<evidence type="ECO:0000256" key="5">
    <source>
        <dbReference type="ARBA" id="ARBA00022801"/>
    </source>
</evidence>
<protein>
    <recommendedName>
        <fullName evidence="3">protein-tyrosine-phosphatase</fullName>
        <ecNumber evidence="3">3.1.3.48</ecNumber>
    </recommendedName>
</protein>
<evidence type="ECO:0000313" key="8">
    <source>
        <dbReference type="EMBL" id="MBM6928961.1"/>
    </source>
</evidence>
<evidence type="ECO:0000256" key="1">
    <source>
        <dbReference type="ARBA" id="ARBA00004496"/>
    </source>
</evidence>
<gene>
    <name evidence="8" type="ORF">H5985_06745</name>
</gene>
<dbReference type="Gene3D" id="3.40.50.2300">
    <property type="match status" value="1"/>
</dbReference>
<dbReference type="InterPro" id="IPR023485">
    <property type="entry name" value="Ptyr_pPase"/>
</dbReference>
<comment type="caution">
    <text evidence="8">The sequence shown here is derived from an EMBL/GenBank/DDBJ whole genome shotgun (WGS) entry which is preliminary data.</text>
</comment>
<evidence type="ECO:0000259" key="7">
    <source>
        <dbReference type="SMART" id="SM00226"/>
    </source>
</evidence>
<comment type="subcellular location">
    <subcellularLocation>
        <location evidence="1">Cytoplasm</location>
    </subcellularLocation>
</comment>
<accession>A0ABS2GW43</accession>
<keyword evidence="6" id="KW-0904">Protein phosphatase</keyword>
<dbReference type="SMART" id="SM00226">
    <property type="entry name" value="LMWPc"/>
    <property type="match status" value="1"/>
</dbReference>
<dbReference type="EMBL" id="JACJKX010000011">
    <property type="protein sequence ID" value="MBM6928961.1"/>
    <property type="molecule type" value="Genomic_DNA"/>
</dbReference>
<dbReference type="InterPro" id="IPR002115">
    <property type="entry name" value="Tyr_Pase_low_mol_wt_mml"/>
</dbReference>
<dbReference type="RefSeq" id="WP_205050547.1">
    <property type="nucleotide sequence ID" value="NZ_JACJKX010000011.1"/>
</dbReference>
<dbReference type="PRINTS" id="PR00720">
    <property type="entry name" value="MAMMALPTPASE"/>
</dbReference>
<dbReference type="PANTHER" id="PTHR11717:SF7">
    <property type="entry name" value="LOW MOLECULAR WEIGHT PHOSPHOTYROSINE PROTEIN PHOSPHATASE"/>
    <property type="match status" value="1"/>
</dbReference>
<proteinExistence type="inferred from homology"/>
<dbReference type="SUPFAM" id="SSF52788">
    <property type="entry name" value="Phosphotyrosine protein phosphatases I"/>
    <property type="match status" value="1"/>
</dbReference>
<dbReference type="EC" id="3.1.3.48" evidence="3"/>
<dbReference type="Proteomes" id="UP000777002">
    <property type="component" value="Unassembled WGS sequence"/>
</dbReference>
<keyword evidence="5" id="KW-0378">Hydrolase</keyword>
<keyword evidence="4" id="KW-0963">Cytoplasm</keyword>
<dbReference type="InterPro" id="IPR017867">
    <property type="entry name" value="Tyr_phospatase_low_mol_wt"/>
</dbReference>
<keyword evidence="9" id="KW-1185">Reference proteome</keyword>
<dbReference type="PRINTS" id="PR00719">
    <property type="entry name" value="LMWPTPASE"/>
</dbReference>
<evidence type="ECO:0000313" key="9">
    <source>
        <dbReference type="Proteomes" id="UP000777002"/>
    </source>
</evidence>
<name>A0ABS2GW43_9BURK</name>
<dbReference type="CDD" id="cd16343">
    <property type="entry name" value="LMWPTP"/>
    <property type="match status" value="1"/>
</dbReference>
<organism evidence="8 9">
    <name type="scientific">Parasutterella secunda</name>
    <dbReference type="NCBI Taxonomy" id="626947"/>
    <lineage>
        <taxon>Bacteria</taxon>
        <taxon>Pseudomonadati</taxon>
        <taxon>Pseudomonadota</taxon>
        <taxon>Betaproteobacteria</taxon>
        <taxon>Burkholderiales</taxon>
        <taxon>Sutterellaceae</taxon>
        <taxon>Parasutterella</taxon>
    </lineage>
</organism>
<reference evidence="8 9" key="1">
    <citation type="journal article" date="2021" name="Sci. Rep.">
        <title>The distribution of antibiotic resistance genes in chicken gut microbiota commensals.</title>
        <authorList>
            <person name="Juricova H."/>
            <person name="Matiasovicova J."/>
            <person name="Kubasova T."/>
            <person name="Cejkova D."/>
            <person name="Rychlik I."/>
        </authorList>
    </citation>
    <scope>NUCLEOTIDE SEQUENCE [LARGE SCALE GENOMIC DNA]</scope>
    <source>
        <strain evidence="8 9">An562</strain>
    </source>
</reference>